<gene>
    <name evidence="2" type="ORF">PTE_03904</name>
</gene>
<evidence type="ECO:0000256" key="1">
    <source>
        <dbReference type="SAM" id="Phobius"/>
    </source>
</evidence>
<organism evidence="2 3">
    <name type="scientific">Photorhabdus khanii NC19</name>
    <dbReference type="NCBI Taxonomy" id="1004151"/>
    <lineage>
        <taxon>Bacteria</taxon>
        <taxon>Pseudomonadati</taxon>
        <taxon>Pseudomonadota</taxon>
        <taxon>Gammaproteobacteria</taxon>
        <taxon>Enterobacterales</taxon>
        <taxon>Morganellaceae</taxon>
        <taxon>Photorhabdus</taxon>
    </lineage>
</organism>
<sequence>MNNMNILTNAINCIMISLFSISIFLLLFLLIFYGINKKAFTEIREKYTQEGFFIPQIIYATSFFGFFDSYYLSCFLYQIITGRKTIMSYVYIGNSIPQEAYELAKNIPKKFASIIIIYYYSFSISLFLFTLSSILVLLYKWLTNT</sequence>
<dbReference type="Proteomes" id="UP000018957">
    <property type="component" value="Unassembled WGS sequence"/>
</dbReference>
<feature type="transmembrane region" description="Helical" evidence="1">
    <location>
        <begin position="6"/>
        <end position="36"/>
    </location>
</feature>
<dbReference type="AlphaFoldDB" id="W3V6A9"/>
<keyword evidence="1" id="KW-1133">Transmembrane helix</keyword>
<reference evidence="2 3" key="1">
    <citation type="submission" date="2013-11" db="EMBL/GenBank/DDBJ databases">
        <title>Elucidation of the Photorhabdus temperata genome and generation of transposon mutant library to identify motility mutants.</title>
        <authorList>
            <person name="Hurst S.G.IV."/>
            <person name="Micheals B."/>
            <person name="Abebe-Akele F."/>
            <person name="Rowedder H."/>
            <person name="Bullock H."/>
            <person name="Jackobeck R."/>
            <person name="Janicki E."/>
            <person name="Tisa L.S."/>
        </authorList>
    </citation>
    <scope>NUCLEOTIDE SEQUENCE [LARGE SCALE GENOMIC DNA]</scope>
    <source>
        <strain evidence="2 3">NC19</strain>
    </source>
</reference>
<keyword evidence="3" id="KW-1185">Reference proteome</keyword>
<evidence type="ECO:0000313" key="2">
    <source>
        <dbReference type="EMBL" id="ETS30549.1"/>
    </source>
</evidence>
<feature type="transmembrane region" description="Helical" evidence="1">
    <location>
        <begin position="57"/>
        <end position="80"/>
    </location>
</feature>
<comment type="caution">
    <text evidence="2">The sequence shown here is derived from an EMBL/GenBank/DDBJ whole genome shotgun (WGS) entry which is preliminary data.</text>
</comment>
<protein>
    <submittedName>
        <fullName evidence="2">Uncharacterized protein</fullName>
    </submittedName>
</protein>
<feature type="transmembrane region" description="Helical" evidence="1">
    <location>
        <begin position="117"/>
        <end position="139"/>
    </location>
</feature>
<name>W3V6A9_9GAMM</name>
<proteinExistence type="predicted"/>
<keyword evidence="1" id="KW-0472">Membrane</keyword>
<evidence type="ECO:0000313" key="3">
    <source>
        <dbReference type="Proteomes" id="UP000018957"/>
    </source>
</evidence>
<dbReference type="EMBL" id="AYSJ01000014">
    <property type="protein sequence ID" value="ETS30549.1"/>
    <property type="molecule type" value="Genomic_DNA"/>
</dbReference>
<accession>W3V6A9</accession>
<keyword evidence="1" id="KW-0812">Transmembrane</keyword>